<feature type="region of interest" description="Disordered" evidence="1">
    <location>
        <begin position="544"/>
        <end position="574"/>
    </location>
</feature>
<dbReference type="OrthoDB" id="6743392at2759"/>
<feature type="region of interest" description="Disordered" evidence="1">
    <location>
        <begin position="184"/>
        <end position="216"/>
    </location>
</feature>
<accession>E0VT13</accession>
<feature type="compositionally biased region" description="Low complexity" evidence="1">
    <location>
        <begin position="554"/>
        <end position="574"/>
    </location>
</feature>
<keyword evidence="4" id="KW-1185">Reference proteome</keyword>
<feature type="region of interest" description="Disordered" evidence="1">
    <location>
        <begin position="429"/>
        <end position="523"/>
    </location>
</feature>
<feature type="region of interest" description="Disordered" evidence="1">
    <location>
        <begin position="74"/>
        <end position="153"/>
    </location>
</feature>
<name>E0VT13_PEDHC</name>
<feature type="compositionally biased region" description="Polar residues" evidence="1">
    <location>
        <begin position="191"/>
        <end position="202"/>
    </location>
</feature>
<organism>
    <name type="scientific">Pediculus humanus subsp. corporis</name>
    <name type="common">Body louse</name>
    <dbReference type="NCBI Taxonomy" id="121224"/>
    <lineage>
        <taxon>Eukaryota</taxon>
        <taxon>Metazoa</taxon>
        <taxon>Ecdysozoa</taxon>
        <taxon>Arthropoda</taxon>
        <taxon>Hexapoda</taxon>
        <taxon>Insecta</taxon>
        <taxon>Pterygota</taxon>
        <taxon>Neoptera</taxon>
        <taxon>Paraneoptera</taxon>
        <taxon>Psocodea</taxon>
        <taxon>Troctomorpha</taxon>
        <taxon>Phthiraptera</taxon>
        <taxon>Anoplura</taxon>
        <taxon>Pediculidae</taxon>
        <taxon>Pediculus</taxon>
    </lineage>
</organism>
<dbReference type="Pfam" id="PF16086">
    <property type="entry name" value="DUF4816"/>
    <property type="match status" value="1"/>
</dbReference>
<feature type="compositionally biased region" description="Pro residues" evidence="1">
    <location>
        <begin position="101"/>
        <end position="115"/>
    </location>
</feature>
<dbReference type="VEuPathDB" id="VectorBase:PHUM425150"/>
<feature type="compositionally biased region" description="Basic residues" evidence="1">
    <location>
        <begin position="143"/>
        <end position="153"/>
    </location>
</feature>
<feature type="compositionally biased region" description="Low complexity" evidence="1">
    <location>
        <begin position="294"/>
        <end position="309"/>
    </location>
</feature>
<dbReference type="EMBL" id="AAZO01005195">
    <property type="status" value="NOT_ANNOTATED_CDS"/>
    <property type="molecule type" value="Genomic_DNA"/>
</dbReference>
<dbReference type="RefSeq" id="XP_002429257.1">
    <property type="nucleotide sequence ID" value="XM_002429212.1"/>
</dbReference>
<evidence type="ECO:0000313" key="3">
    <source>
        <dbReference type="EnsemblMetazoa" id="PHUM425150-PA"/>
    </source>
</evidence>
<dbReference type="EMBL" id="DS235759">
    <property type="protein sequence ID" value="EEB16519.1"/>
    <property type="molecule type" value="Genomic_DNA"/>
</dbReference>
<reference evidence="3" key="3">
    <citation type="submission" date="2020-05" db="UniProtKB">
        <authorList>
            <consortium name="EnsemblMetazoa"/>
        </authorList>
    </citation>
    <scope>IDENTIFICATION</scope>
    <source>
        <strain evidence="3">USDA</strain>
    </source>
</reference>
<evidence type="ECO:0000313" key="2">
    <source>
        <dbReference type="EMBL" id="EEB16519.1"/>
    </source>
</evidence>
<feature type="compositionally biased region" description="Polar residues" evidence="1">
    <location>
        <begin position="491"/>
        <end position="509"/>
    </location>
</feature>
<feature type="compositionally biased region" description="Low complexity" evidence="1">
    <location>
        <begin position="449"/>
        <end position="470"/>
    </location>
</feature>
<feature type="region of interest" description="Disordered" evidence="1">
    <location>
        <begin position="394"/>
        <end position="414"/>
    </location>
</feature>
<dbReference type="KEGG" id="phu:Phum_PHUM425150"/>
<reference evidence="2" key="1">
    <citation type="submission" date="2007-04" db="EMBL/GenBank/DDBJ databases">
        <title>Annotation of Pediculus humanus corporis strain USDA.</title>
        <authorList>
            <person name="Kirkness E."/>
            <person name="Hannick L."/>
            <person name="Hass B."/>
            <person name="Bruggner R."/>
            <person name="Lawson D."/>
            <person name="Bidwell S."/>
            <person name="Joardar V."/>
            <person name="Caler E."/>
            <person name="Walenz B."/>
            <person name="Inman J."/>
            <person name="Schobel S."/>
            <person name="Galinsky K."/>
            <person name="Amedeo P."/>
            <person name="Strausberg R."/>
        </authorList>
    </citation>
    <scope>NUCLEOTIDE SEQUENCE</scope>
    <source>
        <strain evidence="2">USDA</strain>
    </source>
</reference>
<feature type="compositionally biased region" description="Basic and acidic residues" evidence="1">
    <location>
        <begin position="203"/>
        <end position="216"/>
    </location>
</feature>
<dbReference type="Proteomes" id="UP000009046">
    <property type="component" value="Unassembled WGS sequence"/>
</dbReference>
<feature type="compositionally biased region" description="Polar residues" evidence="1">
    <location>
        <begin position="471"/>
        <end position="483"/>
    </location>
</feature>
<reference evidence="2" key="2">
    <citation type="submission" date="2007-04" db="EMBL/GenBank/DDBJ databases">
        <title>The genome of the human body louse.</title>
        <authorList>
            <consortium name="The Human Body Louse Genome Consortium"/>
            <person name="Kirkness E."/>
            <person name="Walenz B."/>
            <person name="Hass B."/>
            <person name="Bruggner R."/>
            <person name="Strausberg R."/>
        </authorList>
    </citation>
    <scope>NUCLEOTIDE SEQUENCE</scope>
    <source>
        <strain evidence="2">USDA</strain>
    </source>
</reference>
<dbReference type="InterPro" id="IPR032134">
    <property type="entry name" value="DUF4816"/>
</dbReference>
<gene>
    <name evidence="3" type="primary">8229946</name>
    <name evidence="2" type="ORF">Phum_PHUM425150</name>
</gene>
<evidence type="ECO:0000256" key="1">
    <source>
        <dbReference type="SAM" id="MobiDB-lite"/>
    </source>
</evidence>
<dbReference type="EnsemblMetazoa" id="PHUM425150-RA">
    <property type="protein sequence ID" value="PHUM425150-PA"/>
    <property type="gene ID" value="PHUM425150"/>
</dbReference>
<proteinExistence type="predicted"/>
<dbReference type="eggNOG" id="ENOG502SF2H">
    <property type="taxonomic scope" value="Eukaryota"/>
</dbReference>
<dbReference type="GeneID" id="8229946"/>
<feature type="compositionally biased region" description="Pro residues" evidence="1">
    <location>
        <begin position="128"/>
        <end position="137"/>
    </location>
</feature>
<dbReference type="HOGENOM" id="CLU_380988_0_0_1"/>
<dbReference type="AlphaFoldDB" id="E0VT13"/>
<sequence length="727" mass="81554">MTFVKASLLDPVVEKVVHINATLSPHGDPGIWKKKTIWKPRWVKEWKSAKVLKPSWRKVWSPVFIKEWVPIPKPPPEDWESKSTPLSPLNLGPDGKIPLWDPMPYPESQQPPPIPESDGFQSGSQPAALPPLIPPNSTPFNKDHHHYHHHRNNHQCGQSECHDIPVDTFTLEQISKIIGSNRFKKAADYSSPGTTQSITDLSKSSDDSEKWRSRRENSFQFQTGRGFNNNLPNLPPLFLVPPKFLPLPNNNILNNLNRFTNINRQRQVFNGQTPVRENVSPTGGQLRQWTPIFNNQNRIPNNNQLQNRPSKLEPVNGNHRQNNNNNNNNNKDLKSHNRQNSQNGPNFIQPAELVGEYHYSELNGAVNGTNLKFKPLPTTSPVFLNLQDKKSLQGTSKINSLHPTTRNRQQSQPAHNVQNNHLLQGAMNVRNLNNHPPQPAAKADGNRLPQPEINVRNNNNNNNHPQQPQPSVNSIRLPQTGHPNVNDYRQPPQSVNGQVSSSDVGSNIPVTGKPRPIRKDGHTNLNDYQVQEVDKQVYRTLPPSLITSSPMPPVSMTTSSSLLPSSSTTTTTSSSNFEAEIIPVNDITVNVYPVYKPENASSNVADKLKNEIIVRNKSDVIENSKSFVESKIRRFELFYPKTNSSFKNQPLEESLITALQKVYPKNQEKKSEENKNFQGDEMAAAVATVATPTTTTAESPTTISSKVEILTKIPVFIVTPTRQNPSS</sequence>
<protein>
    <submittedName>
        <fullName evidence="2 3">Uncharacterized protein</fullName>
    </submittedName>
</protein>
<dbReference type="CTD" id="8229946"/>
<dbReference type="InParanoid" id="E0VT13"/>
<evidence type="ECO:0000313" key="4">
    <source>
        <dbReference type="Proteomes" id="UP000009046"/>
    </source>
</evidence>
<feature type="region of interest" description="Disordered" evidence="1">
    <location>
        <begin position="294"/>
        <end position="348"/>
    </location>
</feature>